<dbReference type="CDD" id="cd00707">
    <property type="entry name" value="Pancreat_lipase_like"/>
    <property type="match status" value="1"/>
</dbReference>
<evidence type="ECO:0000313" key="6">
    <source>
        <dbReference type="EMBL" id="VDH98205.1"/>
    </source>
</evidence>
<dbReference type="GO" id="GO:0005615">
    <property type="term" value="C:extracellular space"/>
    <property type="evidence" value="ECO:0007669"/>
    <property type="project" value="TreeGrafter"/>
</dbReference>
<dbReference type="PRINTS" id="PR00825">
    <property type="entry name" value="DOLALLERGEN"/>
</dbReference>
<protein>
    <submittedName>
        <fullName evidence="6">Pancreatic lipase-related protein 1</fullName>
        <ecNumber evidence="6">3.1.1.3</ecNumber>
    </submittedName>
</protein>
<dbReference type="Pfam" id="PF00151">
    <property type="entry name" value="Lipase"/>
    <property type="match status" value="1"/>
</dbReference>
<feature type="domain" description="Lipase" evidence="5">
    <location>
        <begin position="182"/>
        <end position="486"/>
    </location>
</feature>
<dbReference type="OrthoDB" id="199913at2759"/>
<keyword evidence="7" id="KW-1185">Reference proteome</keyword>
<keyword evidence="6" id="KW-0378">Hydrolase</keyword>
<comment type="caution">
    <text evidence="6">The sequence shown here is derived from an EMBL/GenBank/DDBJ whole genome shotgun (WGS) entry which is preliminary data.</text>
</comment>
<dbReference type="Gene3D" id="3.40.50.1820">
    <property type="entry name" value="alpha/beta hydrolase"/>
    <property type="match status" value="1"/>
</dbReference>
<dbReference type="PANTHER" id="PTHR11610">
    <property type="entry name" value="LIPASE"/>
    <property type="match status" value="1"/>
</dbReference>
<dbReference type="InterPro" id="IPR000734">
    <property type="entry name" value="TAG_lipase"/>
</dbReference>
<dbReference type="Proteomes" id="UP000596742">
    <property type="component" value="Unassembled WGS sequence"/>
</dbReference>
<organism evidence="6 7">
    <name type="scientific">Mytilus galloprovincialis</name>
    <name type="common">Mediterranean mussel</name>
    <dbReference type="NCBI Taxonomy" id="29158"/>
    <lineage>
        <taxon>Eukaryota</taxon>
        <taxon>Metazoa</taxon>
        <taxon>Spiralia</taxon>
        <taxon>Lophotrochozoa</taxon>
        <taxon>Mollusca</taxon>
        <taxon>Bivalvia</taxon>
        <taxon>Autobranchia</taxon>
        <taxon>Pteriomorphia</taxon>
        <taxon>Mytilida</taxon>
        <taxon>Mytiloidea</taxon>
        <taxon>Mytilidae</taxon>
        <taxon>Mytilinae</taxon>
        <taxon>Mytilus</taxon>
    </lineage>
</organism>
<evidence type="ECO:0000259" key="5">
    <source>
        <dbReference type="Pfam" id="PF00151"/>
    </source>
</evidence>
<dbReference type="AlphaFoldDB" id="A0A8B6C147"/>
<dbReference type="GO" id="GO:0004806">
    <property type="term" value="F:triacylglycerol lipase activity"/>
    <property type="evidence" value="ECO:0007669"/>
    <property type="project" value="UniProtKB-EC"/>
</dbReference>
<dbReference type="PRINTS" id="PR00821">
    <property type="entry name" value="TAGLIPASE"/>
</dbReference>
<gene>
    <name evidence="6" type="ORF">MGAL_10B005488</name>
</gene>
<proteinExistence type="inferred from homology"/>
<sequence length="491" mass="55509">MNIPKAALFLDLGWEPINDFLDRQRVSYFARIQGLDSSKLCRIVFEELKSLKLQRGWDYPQYMINLFNMVGLDHFYNSNVNSNIFKQFLGRYCYSNWRCFAVDRTPDFDKGEGLVPMAPLSMVTKLRHYDRASTRKCQRTDKRLKKRTFLNEKMNYNINIKLSKYGFCTSCQMYYLNPNANQVCYTHIGCFSNSAPFWNTFGTLPLSPEHIATTFHLYTRANPTNGQLLDPNGTGASVKSTHFNGAHRTVFIIHGFHGEEDNNWIKLMTSALVKNFNVNVIVVVWTKGAYDKYNQAVANTRVVGAITANMVKLLHTSGGLTLNHVHLVGHSLGAHIAGYVGENIPGIGRITGLDPAGPEFNRANQDVRLDSSDATFVDVIHSDAIFGFQHRMGHADFYPNGGENQPGCAFDPIAPFYSCGHMRAVYYFIESVNSNCHFTSHPCNSGDDYKNGHCAHCGKGCQEMGYNLSLYARGTYYLRTNWHYPYCAGSH</sequence>
<dbReference type="SUPFAM" id="SSF53474">
    <property type="entry name" value="alpha/beta-Hydrolases"/>
    <property type="match status" value="1"/>
</dbReference>
<evidence type="ECO:0000256" key="1">
    <source>
        <dbReference type="ARBA" id="ARBA00004613"/>
    </source>
</evidence>
<evidence type="ECO:0000256" key="4">
    <source>
        <dbReference type="RuleBase" id="RU004262"/>
    </source>
</evidence>
<reference evidence="6" key="1">
    <citation type="submission" date="2018-11" db="EMBL/GenBank/DDBJ databases">
        <authorList>
            <person name="Alioto T."/>
            <person name="Alioto T."/>
        </authorList>
    </citation>
    <scope>NUCLEOTIDE SEQUENCE</scope>
</reference>
<name>A0A8B6C147_MYTGA</name>
<dbReference type="InterPro" id="IPR033906">
    <property type="entry name" value="Lipase_N"/>
</dbReference>
<dbReference type="EC" id="3.1.1.3" evidence="6"/>
<evidence type="ECO:0000256" key="3">
    <source>
        <dbReference type="ARBA" id="ARBA00022525"/>
    </source>
</evidence>
<dbReference type="GO" id="GO:0016042">
    <property type="term" value="P:lipid catabolic process"/>
    <property type="evidence" value="ECO:0007669"/>
    <property type="project" value="TreeGrafter"/>
</dbReference>
<accession>A0A8B6C147</accession>
<dbReference type="InterPro" id="IPR029058">
    <property type="entry name" value="AB_hydrolase_fold"/>
</dbReference>
<dbReference type="EMBL" id="UYJE01000983">
    <property type="protein sequence ID" value="VDH98205.1"/>
    <property type="molecule type" value="Genomic_DNA"/>
</dbReference>
<dbReference type="InterPro" id="IPR013818">
    <property type="entry name" value="Lipase"/>
</dbReference>
<comment type="subcellular location">
    <subcellularLocation>
        <location evidence="1">Secreted</location>
    </subcellularLocation>
</comment>
<comment type="similarity">
    <text evidence="2 4">Belongs to the AB hydrolase superfamily. Lipase family.</text>
</comment>
<evidence type="ECO:0000256" key="2">
    <source>
        <dbReference type="ARBA" id="ARBA00010701"/>
    </source>
</evidence>
<evidence type="ECO:0000313" key="7">
    <source>
        <dbReference type="Proteomes" id="UP000596742"/>
    </source>
</evidence>
<dbReference type="InterPro" id="IPR002334">
    <property type="entry name" value="Allerg_PlipaseA1"/>
</dbReference>
<keyword evidence="3" id="KW-0964">Secreted</keyword>